<dbReference type="Proteomes" id="UP000000485">
    <property type="component" value="Chromosome"/>
</dbReference>
<accession>F8A692</accession>
<dbReference type="GO" id="GO:0016747">
    <property type="term" value="F:acyltransferase activity, transferring groups other than amino-acyl groups"/>
    <property type="evidence" value="ECO:0007669"/>
    <property type="project" value="InterPro"/>
</dbReference>
<evidence type="ECO:0000313" key="4">
    <source>
        <dbReference type="EMBL" id="AEI12248.1"/>
    </source>
</evidence>
<dbReference type="PANTHER" id="PTHR43877:SF1">
    <property type="entry name" value="ACETYLTRANSFERASE"/>
    <property type="match status" value="1"/>
</dbReference>
<dbReference type="InterPro" id="IPR050832">
    <property type="entry name" value="Bact_Acetyltransf"/>
</dbReference>
<dbReference type="InterPro" id="IPR000182">
    <property type="entry name" value="GNAT_dom"/>
</dbReference>
<evidence type="ECO:0000256" key="1">
    <source>
        <dbReference type="ARBA" id="ARBA00022679"/>
    </source>
</evidence>
<dbReference type="KEGG" id="cga:Celgi_1741"/>
<dbReference type="PANTHER" id="PTHR43877">
    <property type="entry name" value="AMINOALKYLPHOSPHONATE N-ACETYLTRANSFERASE-RELATED-RELATED"/>
    <property type="match status" value="1"/>
</dbReference>
<protein>
    <submittedName>
        <fullName evidence="4">GCN5-related N-acetyltransferase</fullName>
    </submittedName>
</protein>
<dbReference type="eggNOG" id="COG1247">
    <property type="taxonomic scope" value="Bacteria"/>
</dbReference>
<reference evidence="5" key="1">
    <citation type="submission" date="2011-04" db="EMBL/GenBank/DDBJ databases">
        <title>Complete sequence of Cellvibrio gilvus ATCC 13127.</title>
        <authorList>
            <person name="Lucas S."/>
            <person name="Han J."/>
            <person name="Lapidus A."/>
            <person name="Cheng J.-F."/>
            <person name="Goodwin L."/>
            <person name="Pitluck S."/>
            <person name="Peters L."/>
            <person name="Munk A."/>
            <person name="Detter J.C."/>
            <person name="Han C."/>
            <person name="Tapia R."/>
            <person name="Land M."/>
            <person name="Hauser L."/>
            <person name="Kyrpides N."/>
            <person name="Ivanova N."/>
            <person name="Ovchinnikova G."/>
            <person name="Pagani I."/>
            <person name="Mead D."/>
            <person name="Brumm P."/>
            <person name="Woyke T."/>
        </authorList>
    </citation>
    <scope>NUCLEOTIDE SEQUENCE [LARGE SCALE GENOMIC DNA]</scope>
    <source>
        <strain evidence="5">ATCC 13127 / NRRL B-14078</strain>
    </source>
</reference>
<keyword evidence="5" id="KW-1185">Reference proteome</keyword>
<keyword evidence="2" id="KW-0012">Acyltransferase</keyword>
<dbReference type="CDD" id="cd04301">
    <property type="entry name" value="NAT_SF"/>
    <property type="match status" value="1"/>
</dbReference>
<dbReference type="Gene3D" id="3.40.630.30">
    <property type="match status" value="1"/>
</dbReference>
<proteinExistence type="predicted"/>
<dbReference type="OrthoDB" id="5243635at2"/>
<feature type="domain" description="N-acetyltransferase" evidence="3">
    <location>
        <begin position="6"/>
        <end position="163"/>
    </location>
</feature>
<dbReference type="Pfam" id="PF13508">
    <property type="entry name" value="Acetyltransf_7"/>
    <property type="match status" value="1"/>
</dbReference>
<dbReference type="STRING" id="593907.Celgi_1741"/>
<evidence type="ECO:0000313" key="5">
    <source>
        <dbReference type="Proteomes" id="UP000000485"/>
    </source>
</evidence>
<keyword evidence="1 4" id="KW-0808">Transferase</keyword>
<sequence precursor="true">MPAVPVTVRSARPGDLPAVRRFGATHVYAHYAPLIGAEHARGQVTRWWDEEYLARAVAAGRLLVATVGDALVGVAQHGLAGDDHVIYKLYVDPAHRGSGIGRELIAAIEERLPPTAPRLCVEHVAANRRAGAFYEREGFVVERVEPSPAGQAELDLVWRARARTGAPERRA</sequence>
<organism evidence="4 5">
    <name type="scientific">Cellulomonas gilvus (strain ATCC 13127 / NRRL B-14078)</name>
    <name type="common">Cellvibrio gilvus</name>
    <dbReference type="NCBI Taxonomy" id="593907"/>
    <lineage>
        <taxon>Bacteria</taxon>
        <taxon>Bacillati</taxon>
        <taxon>Actinomycetota</taxon>
        <taxon>Actinomycetes</taxon>
        <taxon>Micrococcales</taxon>
        <taxon>Cellulomonadaceae</taxon>
        <taxon>Cellulomonas</taxon>
    </lineage>
</organism>
<dbReference type="RefSeq" id="WP_013883767.1">
    <property type="nucleotide sequence ID" value="NC_015671.1"/>
</dbReference>
<dbReference type="SUPFAM" id="SSF55729">
    <property type="entry name" value="Acyl-CoA N-acyltransferases (Nat)"/>
    <property type="match status" value="1"/>
</dbReference>
<dbReference type="EMBL" id="CP002665">
    <property type="protein sequence ID" value="AEI12248.1"/>
    <property type="molecule type" value="Genomic_DNA"/>
</dbReference>
<evidence type="ECO:0000259" key="3">
    <source>
        <dbReference type="PROSITE" id="PS51186"/>
    </source>
</evidence>
<dbReference type="InterPro" id="IPR016181">
    <property type="entry name" value="Acyl_CoA_acyltransferase"/>
</dbReference>
<name>F8A692_CELGA</name>
<dbReference type="AlphaFoldDB" id="F8A692"/>
<evidence type="ECO:0000256" key="2">
    <source>
        <dbReference type="ARBA" id="ARBA00023315"/>
    </source>
</evidence>
<dbReference type="HOGENOM" id="CLU_1631839_0_0_11"/>
<dbReference type="PROSITE" id="PS51186">
    <property type="entry name" value="GNAT"/>
    <property type="match status" value="1"/>
</dbReference>
<gene>
    <name evidence="4" type="ordered locus">Celgi_1741</name>
</gene>